<keyword evidence="5 6" id="KW-0472">Membrane</keyword>
<evidence type="ECO:0000256" key="2">
    <source>
        <dbReference type="ARBA" id="ARBA00006824"/>
    </source>
</evidence>
<evidence type="ECO:0000256" key="3">
    <source>
        <dbReference type="ARBA" id="ARBA00022692"/>
    </source>
</evidence>
<evidence type="ECO:0000313" key="8">
    <source>
        <dbReference type="Proteomes" id="UP001331761"/>
    </source>
</evidence>
<reference evidence="7 8" key="1">
    <citation type="submission" date="2019-10" db="EMBL/GenBank/DDBJ databases">
        <title>Assembly and Annotation for the nematode Trichostrongylus colubriformis.</title>
        <authorList>
            <person name="Martin J."/>
        </authorList>
    </citation>
    <scope>NUCLEOTIDE SEQUENCE [LARGE SCALE GENOMIC DNA]</scope>
    <source>
        <strain evidence="7">G859</strain>
        <tissue evidence="7">Whole worm</tissue>
    </source>
</reference>
<keyword evidence="4 6" id="KW-1133">Transmembrane helix</keyword>
<feature type="non-terminal residue" evidence="7">
    <location>
        <position position="1"/>
    </location>
</feature>
<dbReference type="GO" id="GO:0061668">
    <property type="term" value="P:mitochondrial ribosome assembly"/>
    <property type="evidence" value="ECO:0007669"/>
    <property type="project" value="TreeGrafter"/>
</dbReference>
<dbReference type="GO" id="GO:0005739">
    <property type="term" value="C:mitochondrion"/>
    <property type="evidence" value="ECO:0007669"/>
    <property type="project" value="TreeGrafter"/>
</dbReference>
<keyword evidence="8" id="KW-1185">Reference proteome</keyword>
<dbReference type="AlphaFoldDB" id="A0AAN8IQ58"/>
<evidence type="ECO:0000256" key="6">
    <source>
        <dbReference type="RuleBase" id="RU363053"/>
    </source>
</evidence>
<dbReference type="GO" id="GO:0016020">
    <property type="term" value="C:membrane"/>
    <property type="evidence" value="ECO:0007669"/>
    <property type="project" value="UniProtKB-SubCell"/>
</dbReference>
<feature type="transmembrane region" description="Helical" evidence="6">
    <location>
        <begin position="79"/>
        <end position="97"/>
    </location>
</feature>
<organism evidence="7 8">
    <name type="scientific">Trichostrongylus colubriformis</name>
    <name type="common">Black scour worm</name>
    <dbReference type="NCBI Taxonomy" id="6319"/>
    <lineage>
        <taxon>Eukaryota</taxon>
        <taxon>Metazoa</taxon>
        <taxon>Ecdysozoa</taxon>
        <taxon>Nematoda</taxon>
        <taxon>Chromadorea</taxon>
        <taxon>Rhabditida</taxon>
        <taxon>Rhabditina</taxon>
        <taxon>Rhabditomorpha</taxon>
        <taxon>Strongyloidea</taxon>
        <taxon>Trichostrongylidae</taxon>
        <taxon>Trichostrongylus</taxon>
    </lineage>
</organism>
<evidence type="ECO:0000256" key="5">
    <source>
        <dbReference type="ARBA" id="ARBA00023136"/>
    </source>
</evidence>
<keyword evidence="3 6" id="KW-0812">Transmembrane</keyword>
<comment type="similarity">
    <text evidence="2 6">Belongs to the peroxisomal membrane protein PXMP2/4 family.</text>
</comment>
<evidence type="ECO:0000256" key="4">
    <source>
        <dbReference type="ARBA" id="ARBA00022989"/>
    </source>
</evidence>
<comment type="caution">
    <text evidence="7">The sequence shown here is derived from an EMBL/GenBank/DDBJ whole genome shotgun (WGS) entry which is preliminary data.</text>
</comment>
<gene>
    <name evidence="7" type="ORF">GCK32_009853</name>
</gene>
<evidence type="ECO:0000313" key="7">
    <source>
        <dbReference type="EMBL" id="KAK5977612.1"/>
    </source>
</evidence>
<proteinExistence type="inferred from homology"/>
<sequence>PIHPIHRISLCSTASVFPCTRTHFAMRTLKRLGQRLSKHLLLTNTAISVTQIGTADVMQQLFQGDVQRKGLDYSRTARMAAIGVVMGPMLHCFYRILDSRPFRGGRRKVVMKKLCCDALCMPIFSCTFMTVGGLLEGSSFSAAFSEYRKKMWHIFKVDVSVWPPAQLISFWFLPPSARVVYVNIVSLMYNCIMSYIKNNDVTEIRKSI</sequence>
<dbReference type="EMBL" id="WIXE01010382">
    <property type="protein sequence ID" value="KAK5977612.1"/>
    <property type="molecule type" value="Genomic_DNA"/>
</dbReference>
<dbReference type="Pfam" id="PF04117">
    <property type="entry name" value="Mpv17_PMP22"/>
    <property type="match status" value="1"/>
</dbReference>
<protein>
    <submittedName>
        <fullName evidence="7">Mpv17 protein 2</fullName>
    </submittedName>
</protein>
<evidence type="ECO:0000256" key="1">
    <source>
        <dbReference type="ARBA" id="ARBA00004141"/>
    </source>
</evidence>
<dbReference type="InterPro" id="IPR007248">
    <property type="entry name" value="Mpv17_PMP22"/>
</dbReference>
<dbReference type="Proteomes" id="UP001331761">
    <property type="component" value="Unassembled WGS sequence"/>
</dbReference>
<accession>A0AAN8IQ58</accession>
<dbReference type="PANTHER" id="PTHR11266">
    <property type="entry name" value="PEROXISOMAL MEMBRANE PROTEIN 2, PXMP2 MPV17"/>
    <property type="match status" value="1"/>
</dbReference>
<dbReference type="PANTHER" id="PTHR11266:SF8">
    <property type="entry name" value="MPV17-LIKE PROTEIN 2"/>
    <property type="match status" value="1"/>
</dbReference>
<feature type="transmembrane region" description="Helical" evidence="6">
    <location>
        <begin position="118"/>
        <end position="135"/>
    </location>
</feature>
<comment type="subcellular location">
    <subcellularLocation>
        <location evidence="1">Membrane</location>
        <topology evidence="1">Multi-pass membrane protein</topology>
    </subcellularLocation>
</comment>
<name>A0AAN8IQ58_TRICO</name>